<dbReference type="PROSITE" id="PS00552">
    <property type="entry name" value="HTH_MERR_1"/>
    <property type="match status" value="1"/>
</dbReference>
<evidence type="ECO:0000256" key="5">
    <source>
        <dbReference type="SAM" id="Coils"/>
    </source>
</evidence>
<proteinExistence type="predicted"/>
<dbReference type="InterPro" id="IPR009061">
    <property type="entry name" value="DNA-bd_dom_put_sf"/>
</dbReference>
<evidence type="ECO:0000256" key="2">
    <source>
        <dbReference type="ARBA" id="ARBA00023015"/>
    </source>
</evidence>
<dbReference type="Pfam" id="PF13411">
    <property type="entry name" value="MerR_1"/>
    <property type="match status" value="1"/>
</dbReference>
<evidence type="ECO:0000313" key="7">
    <source>
        <dbReference type="EMBL" id="RAK46822.1"/>
    </source>
</evidence>
<accession>A0A327ZX82</accession>
<gene>
    <name evidence="7" type="ORF">BHU61_05010</name>
</gene>
<keyword evidence="8" id="KW-1185">Reference proteome</keyword>
<dbReference type="Proteomes" id="UP000249808">
    <property type="component" value="Unassembled WGS sequence"/>
</dbReference>
<feature type="domain" description="HTH merR-type" evidence="6">
    <location>
        <begin position="1"/>
        <end position="67"/>
    </location>
</feature>
<dbReference type="SUPFAM" id="SSF46955">
    <property type="entry name" value="Putative DNA-binding domain"/>
    <property type="match status" value="1"/>
</dbReference>
<evidence type="ECO:0000256" key="3">
    <source>
        <dbReference type="ARBA" id="ARBA00023125"/>
    </source>
</evidence>
<dbReference type="GO" id="GO:0003677">
    <property type="term" value="F:DNA binding"/>
    <property type="evidence" value="ECO:0007669"/>
    <property type="project" value="UniProtKB-KW"/>
</dbReference>
<protein>
    <recommendedName>
        <fullName evidence="6">HTH merR-type domain-containing protein</fullName>
    </recommendedName>
</protein>
<keyword evidence="2" id="KW-0805">Transcription regulation</keyword>
<name>A0A327ZX82_9STAP</name>
<dbReference type="PANTHER" id="PTHR30204">
    <property type="entry name" value="REDOX-CYCLING DRUG-SENSING TRANSCRIPTIONAL ACTIVATOR SOXR"/>
    <property type="match status" value="1"/>
</dbReference>
<evidence type="ECO:0000313" key="8">
    <source>
        <dbReference type="Proteomes" id="UP000249808"/>
    </source>
</evidence>
<feature type="coiled-coil region" evidence="5">
    <location>
        <begin position="85"/>
        <end position="123"/>
    </location>
</feature>
<organism evidence="7 8">
    <name type="scientific">Macrococcus epidermidis</name>
    <dbReference type="NCBI Taxonomy" id="1902580"/>
    <lineage>
        <taxon>Bacteria</taxon>
        <taxon>Bacillati</taxon>
        <taxon>Bacillota</taxon>
        <taxon>Bacilli</taxon>
        <taxon>Bacillales</taxon>
        <taxon>Staphylococcaceae</taxon>
        <taxon>Macrococcus</taxon>
    </lineage>
</organism>
<keyword evidence="1" id="KW-0678">Repressor</keyword>
<keyword evidence="4" id="KW-0804">Transcription</keyword>
<keyword evidence="5" id="KW-0175">Coiled coil</keyword>
<dbReference type="GO" id="GO:0003700">
    <property type="term" value="F:DNA-binding transcription factor activity"/>
    <property type="evidence" value="ECO:0007669"/>
    <property type="project" value="InterPro"/>
</dbReference>
<evidence type="ECO:0000256" key="1">
    <source>
        <dbReference type="ARBA" id="ARBA00022491"/>
    </source>
</evidence>
<comment type="caution">
    <text evidence="7">The sequence shown here is derived from an EMBL/GenBank/DDBJ whole genome shotgun (WGS) entry which is preliminary data.</text>
</comment>
<dbReference type="PROSITE" id="PS50937">
    <property type="entry name" value="HTH_MERR_2"/>
    <property type="match status" value="1"/>
</dbReference>
<evidence type="ECO:0000259" key="6">
    <source>
        <dbReference type="PROSITE" id="PS50937"/>
    </source>
</evidence>
<dbReference type="SMART" id="SM00422">
    <property type="entry name" value="HTH_MERR"/>
    <property type="match status" value="1"/>
</dbReference>
<sequence>MKIGELSKTVDLSKDTIRYYEKMGLISPAIINKVRIYSEKDILRLKSIQILKTARFSLMEIKIFIEYDNKFNSMDEIYNMPQDDLSLLKDLINRKIEEIDRIKNELEIAAKLLNNMNNKLKEIK</sequence>
<dbReference type="PANTHER" id="PTHR30204:SF69">
    <property type="entry name" value="MERR-FAMILY TRANSCRIPTIONAL REGULATOR"/>
    <property type="match status" value="1"/>
</dbReference>
<dbReference type="CDD" id="cd00592">
    <property type="entry name" value="HTH_MerR-like"/>
    <property type="match status" value="1"/>
</dbReference>
<dbReference type="InterPro" id="IPR000551">
    <property type="entry name" value="MerR-type_HTH_dom"/>
</dbReference>
<dbReference type="AlphaFoldDB" id="A0A327ZX82"/>
<reference evidence="7 8" key="1">
    <citation type="journal article" date="2018" name="Front. Microbiol.">
        <title>Description and Comparative Genomics of Macrococcus caseolyticus subsp. hominis subsp. nov., Macrococcus goetzii sp. nov., Macrococcus epidermidis sp. nov., and Macrococcus bohemicus sp. nov., Novel Macrococci From Human Clinical Material With Virulence Potential and Suspected Uptake of Foreign DNA by Natural Transformation.</title>
        <authorList>
            <person name="Maslanova I."/>
            <person name="Wertheimer Z."/>
            <person name="Sedlacek I."/>
            <person name="Svec P."/>
            <person name="Indrakova A."/>
            <person name="Kovarovic V."/>
            <person name="Schumann P."/>
            <person name="Sproer C."/>
            <person name="Kralova S."/>
            <person name="Sedo O."/>
            <person name="Kristofova L."/>
            <person name="Vrbovska V."/>
            <person name="Fuzik T."/>
            <person name="Petras P."/>
            <person name="Zdrahal Z."/>
            <person name="Ruzickova V."/>
            <person name="Doskar J."/>
            <person name="Pantucek R."/>
        </authorList>
    </citation>
    <scope>NUCLEOTIDE SEQUENCE [LARGE SCALE GENOMIC DNA]</scope>
    <source>
        <strain evidence="7 8">01/688</strain>
    </source>
</reference>
<dbReference type="EMBL" id="PZJH01000001">
    <property type="protein sequence ID" value="RAK46822.1"/>
    <property type="molecule type" value="Genomic_DNA"/>
</dbReference>
<dbReference type="InterPro" id="IPR047057">
    <property type="entry name" value="MerR_fam"/>
</dbReference>
<dbReference type="RefSeq" id="WP_111715106.1">
    <property type="nucleotide sequence ID" value="NZ_CP073819.1"/>
</dbReference>
<keyword evidence="3" id="KW-0238">DNA-binding</keyword>
<evidence type="ECO:0000256" key="4">
    <source>
        <dbReference type="ARBA" id="ARBA00023163"/>
    </source>
</evidence>
<dbReference type="Gene3D" id="1.10.1660.10">
    <property type="match status" value="1"/>
</dbReference>